<dbReference type="EMBL" id="LSCQ01000074">
    <property type="protein sequence ID" value="KXB34534.1"/>
    <property type="molecule type" value="Genomic_DNA"/>
</dbReference>
<evidence type="ECO:0000256" key="8">
    <source>
        <dbReference type="ARBA" id="ARBA00048337"/>
    </source>
</evidence>
<keyword evidence="7" id="KW-0784">Thiamine biosynthesis</keyword>
<dbReference type="UniPathway" id="UPA00060"/>
<comment type="catalytic activity">
    <reaction evidence="1">
        <text>4-amino-5-aminomethyl-2-methylpyrimidine + H2O = 4-amino-5-hydroxymethyl-2-methylpyrimidine + NH4(+)</text>
        <dbReference type="Rhea" id="RHEA:31799"/>
        <dbReference type="ChEBI" id="CHEBI:15377"/>
        <dbReference type="ChEBI" id="CHEBI:16892"/>
        <dbReference type="ChEBI" id="CHEBI:28938"/>
        <dbReference type="ChEBI" id="CHEBI:63416"/>
        <dbReference type="EC" id="3.5.99.2"/>
    </reaction>
</comment>
<dbReference type="OrthoDB" id="34166at2"/>
<evidence type="ECO:0000256" key="4">
    <source>
        <dbReference type="ARBA" id="ARBA00011881"/>
    </source>
</evidence>
<dbReference type="Pfam" id="PF03070">
    <property type="entry name" value="TENA_THI-4"/>
    <property type="match status" value="1"/>
</dbReference>
<protein>
    <recommendedName>
        <fullName evidence="6">Aminopyrimidine aminohydrolase</fullName>
        <ecNumber evidence="5">3.5.99.2</ecNumber>
    </recommendedName>
</protein>
<organism evidence="10 11">
    <name type="scientific">Aerococcus christensenii</name>
    <dbReference type="NCBI Taxonomy" id="87541"/>
    <lineage>
        <taxon>Bacteria</taxon>
        <taxon>Bacillati</taxon>
        <taxon>Bacillota</taxon>
        <taxon>Bacilli</taxon>
        <taxon>Lactobacillales</taxon>
        <taxon>Aerococcaceae</taxon>
        <taxon>Aerococcus</taxon>
    </lineage>
</organism>
<evidence type="ECO:0000256" key="2">
    <source>
        <dbReference type="ARBA" id="ARBA00004948"/>
    </source>
</evidence>
<evidence type="ECO:0000256" key="3">
    <source>
        <dbReference type="ARBA" id="ARBA00010264"/>
    </source>
</evidence>
<dbReference type="PANTHER" id="PTHR43198:SF2">
    <property type="entry name" value="SI:CH1073-67J19.1-RELATED"/>
    <property type="match status" value="1"/>
</dbReference>
<sequence length="222" mass="26061">MNFTERLLEKTTDIWEEYYKHPFVLGIQNGNLDHAKFRYYILQDYLYLEEYLKVFALGVAKSRSVETCHLFAGYIENITHSEMDIHRGYMGELEISAEELQHAKRALDNLSYTSYMLRLGYEEDELAILISILACALSYEYIGKRIVKNNPAILEDPFFGPWVAGYSSEDYTQENLLLIEQVERLAKGCDEERLDYLTEIFVNCSAYELEFWNFSWKGENKA</sequence>
<dbReference type="InterPro" id="IPR050967">
    <property type="entry name" value="Thiamine_Salvage_TenA"/>
</dbReference>
<comment type="catalytic activity">
    <reaction evidence="8">
        <text>thiamine + H2O = 5-(2-hydroxyethyl)-4-methylthiazole + 4-amino-5-hydroxymethyl-2-methylpyrimidine + H(+)</text>
        <dbReference type="Rhea" id="RHEA:17509"/>
        <dbReference type="ChEBI" id="CHEBI:15377"/>
        <dbReference type="ChEBI" id="CHEBI:15378"/>
        <dbReference type="ChEBI" id="CHEBI:16892"/>
        <dbReference type="ChEBI" id="CHEBI:17957"/>
        <dbReference type="ChEBI" id="CHEBI:18385"/>
        <dbReference type="EC" id="3.5.99.2"/>
    </reaction>
</comment>
<dbReference type="PANTHER" id="PTHR43198">
    <property type="entry name" value="BIFUNCTIONAL TH2 PROTEIN"/>
    <property type="match status" value="1"/>
</dbReference>
<dbReference type="RefSeq" id="WP_060937052.1">
    <property type="nucleotide sequence ID" value="NZ_CP118095.1"/>
</dbReference>
<reference evidence="10 11" key="1">
    <citation type="submission" date="2016-01" db="EMBL/GenBank/DDBJ databases">
        <authorList>
            <person name="Oliw E.H."/>
        </authorList>
    </citation>
    <scope>NUCLEOTIDE SEQUENCE [LARGE SCALE GENOMIC DNA]</scope>
    <source>
        <strain evidence="10 11">KA00635</strain>
    </source>
</reference>
<dbReference type="CDD" id="cd19361">
    <property type="entry name" value="TenA_C_HP1287-like"/>
    <property type="match status" value="1"/>
</dbReference>
<dbReference type="STRING" id="87541.AWM71_06125"/>
<dbReference type="Proteomes" id="UP000070422">
    <property type="component" value="Unassembled WGS sequence"/>
</dbReference>
<evidence type="ECO:0000313" key="10">
    <source>
        <dbReference type="EMBL" id="KXB34534.1"/>
    </source>
</evidence>
<comment type="caution">
    <text evidence="10">The sequence shown here is derived from an EMBL/GenBank/DDBJ whole genome shotgun (WGS) entry which is preliminary data.</text>
</comment>
<comment type="subunit">
    <text evidence="4">Homotetramer.</text>
</comment>
<dbReference type="AlphaFoldDB" id="A0A133XUC0"/>
<dbReference type="NCBIfam" id="TIGR04306">
    <property type="entry name" value="salvage_TenA"/>
    <property type="match status" value="1"/>
</dbReference>
<dbReference type="GO" id="GO:0050334">
    <property type="term" value="F:thiaminase activity"/>
    <property type="evidence" value="ECO:0007669"/>
    <property type="project" value="UniProtKB-EC"/>
</dbReference>
<evidence type="ECO:0000256" key="1">
    <source>
        <dbReference type="ARBA" id="ARBA00001881"/>
    </source>
</evidence>
<evidence type="ECO:0000256" key="6">
    <source>
        <dbReference type="ARBA" id="ARBA00013647"/>
    </source>
</evidence>
<accession>A0A133XUC0</accession>
<evidence type="ECO:0000259" key="9">
    <source>
        <dbReference type="Pfam" id="PF03070"/>
    </source>
</evidence>
<name>A0A133XUC0_9LACT</name>
<comment type="similarity">
    <text evidence="3">Belongs to the TenA family.</text>
</comment>
<dbReference type="PATRIC" id="fig|87541.4.peg.1285"/>
<evidence type="ECO:0000256" key="7">
    <source>
        <dbReference type="ARBA" id="ARBA00022977"/>
    </source>
</evidence>
<comment type="pathway">
    <text evidence="2">Cofactor biosynthesis; thiamine diphosphate biosynthesis.</text>
</comment>
<dbReference type="EC" id="3.5.99.2" evidence="5"/>
<dbReference type="GO" id="GO:0009228">
    <property type="term" value="P:thiamine biosynthetic process"/>
    <property type="evidence" value="ECO:0007669"/>
    <property type="project" value="UniProtKB-KW"/>
</dbReference>
<evidence type="ECO:0000256" key="5">
    <source>
        <dbReference type="ARBA" id="ARBA00012684"/>
    </source>
</evidence>
<dbReference type="GO" id="GO:0005829">
    <property type="term" value="C:cytosol"/>
    <property type="evidence" value="ECO:0007669"/>
    <property type="project" value="TreeGrafter"/>
</dbReference>
<dbReference type="GO" id="GO:0009229">
    <property type="term" value="P:thiamine diphosphate biosynthetic process"/>
    <property type="evidence" value="ECO:0007669"/>
    <property type="project" value="UniProtKB-UniPathway"/>
</dbReference>
<feature type="domain" description="Thiaminase-2/PQQC" evidence="9">
    <location>
        <begin position="10"/>
        <end position="216"/>
    </location>
</feature>
<evidence type="ECO:0000313" key="11">
    <source>
        <dbReference type="Proteomes" id="UP000070422"/>
    </source>
</evidence>
<dbReference type="InterPro" id="IPR004305">
    <property type="entry name" value="Thiaminase-2/PQQC"/>
</dbReference>
<gene>
    <name evidence="10" type="ORF">HMPREF3187_01302</name>
</gene>
<dbReference type="InterPro" id="IPR027574">
    <property type="entry name" value="Thiaminase_II"/>
</dbReference>
<proteinExistence type="inferred from homology"/>
<dbReference type="SUPFAM" id="SSF48613">
    <property type="entry name" value="Heme oxygenase-like"/>
    <property type="match status" value="1"/>
</dbReference>
<dbReference type="Gene3D" id="1.20.910.10">
    <property type="entry name" value="Heme oxygenase-like"/>
    <property type="match status" value="1"/>
</dbReference>
<dbReference type="InterPro" id="IPR016084">
    <property type="entry name" value="Haem_Oase-like_multi-hlx"/>
</dbReference>